<proteinExistence type="predicted"/>
<evidence type="ECO:0000313" key="3">
    <source>
        <dbReference type="EMBL" id="RDB35231.1"/>
    </source>
</evidence>
<gene>
    <name evidence="3" type="ORF">DCC88_11270</name>
</gene>
<organism evidence="3 4">
    <name type="scientific">Spirobacillus cienkowskii</name>
    <dbReference type="NCBI Taxonomy" id="495820"/>
    <lineage>
        <taxon>Bacteria</taxon>
        <taxon>Pseudomonadati</taxon>
        <taxon>Bdellovibrionota</taxon>
        <taxon>Oligoflexia</taxon>
        <taxon>Silvanigrellales</taxon>
        <taxon>Spirobacillus</taxon>
    </lineage>
</organism>
<reference evidence="3" key="1">
    <citation type="submission" date="2018-04" db="EMBL/GenBank/DDBJ databases">
        <title>Draft genome sequence of the Candidatus Spirobacillus cienkowskii, a pathogen of freshwater Daphnia species, reconstructed from hemolymph metagenomic reads.</title>
        <authorList>
            <person name="Bresciani L."/>
            <person name="Lemos L.N."/>
            <person name="Wale N."/>
            <person name="Lin J.Y."/>
            <person name="Fernandes G.R."/>
            <person name="Duffy M.A."/>
            <person name="Rodrigues J.M."/>
        </authorList>
    </citation>
    <scope>NUCLEOTIDE SEQUENCE [LARGE SCALE GENOMIC DNA]</scope>
    <source>
        <strain evidence="3">Binning01</strain>
    </source>
</reference>
<feature type="region of interest" description="Disordered" evidence="1">
    <location>
        <begin position="24"/>
        <end position="59"/>
    </location>
</feature>
<evidence type="ECO:0000256" key="1">
    <source>
        <dbReference type="SAM" id="MobiDB-lite"/>
    </source>
</evidence>
<dbReference type="PROSITE" id="PS51257">
    <property type="entry name" value="PROKAR_LIPOPROTEIN"/>
    <property type="match status" value="1"/>
</dbReference>
<keyword evidence="4" id="KW-1185">Reference proteome</keyword>
<sequence length="877" mass="93094">MKLKNSVKLSALSLSLVALAVTSCGGSKNNDAKKDEKVTTGKTTDPDVAGKGETGETGKPEALKAFDASKVKKLHVNEKLSIPQFGCATPAIEIELEGNKKFVVDPTSEELLVKFVGENSNKFTFEKGQVCAVKTHEKEKTVPAVGDKGTLQIVLKNKSDVRAEAPLEVVKQEVIKAVMAVPEGFTTPTPVDNLIADVTSKEIALLRQEALANSVLPHGYNIQSITNKKASITKSITDNYQASYTLSTNLTAFQREVNKIRDAYIAINAEIPKASLGTGNAKITVDTLDEIKRDATGTNNDHLTKLIAAINDHQNGKVDEILAASKEIEKQLKIIQSAYQAISRNFDSLETTPAVTGYVKGQNIQFNDTNTSSKAATAISVALNTQISALATDVVNYNLLNNVNTALDNVISAQTALNNAKNANATKDVVSVAAGVKAKITVSKIVLGKVISQPLSANDEVVIVAHNGIKLDVKVSPAAPGAKNSTVEFTAPKVVTNGKEPFKILVNGVEGIFSVQVTAAIIDKVSLKGEHVREENGIHYVKFASHGAFDVFAKYTDDSEKQITSVIHTSPINLIVPSSNYQLAKPAAEKVHFTSLNITSGYMPTPIAVTVGSGSSQSVKLYVEKKPLFKDAKVTTPPFNADGTSGTGNPVTSTPVGSQDYNQYCLTLTDLNYALVDIDAASIPAGTASTSARPFTNFSFKAPAKDSGFVIVPAVAGVSEKLCATKTAAPGASIEVGIMYENSVVATSKVSVAQPVLTNTITLSSTRNANGLFTEPVIIVTDASRDIPIELYRLKSDGSVSTTDKAIVGTMYTFQDVDTSKLIINGNKVSINSAYLSSLKPGQTAKMQLKVVPTGSSYTLTTDTEKPSDIITIQYTK</sequence>
<feature type="signal peptide" evidence="2">
    <location>
        <begin position="1"/>
        <end position="20"/>
    </location>
</feature>
<dbReference type="AlphaFoldDB" id="A0A369KKT0"/>
<dbReference type="EMBL" id="QOVW01000095">
    <property type="protein sequence ID" value="RDB35231.1"/>
    <property type="molecule type" value="Genomic_DNA"/>
</dbReference>
<feature type="compositionally biased region" description="Basic and acidic residues" evidence="1">
    <location>
        <begin position="30"/>
        <end position="59"/>
    </location>
</feature>
<evidence type="ECO:0000313" key="4">
    <source>
        <dbReference type="Proteomes" id="UP000253934"/>
    </source>
</evidence>
<protein>
    <submittedName>
        <fullName evidence="3">Uncharacterized protein</fullName>
    </submittedName>
</protein>
<feature type="chain" id="PRO_5016596168" evidence="2">
    <location>
        <begin position="21"/>
        <end position="877"/>
    </location>
</feature>
<name>A0A369KKT0_9BACT</name>
<comment type="caution">
    <text evidence="3">The sequence shown here is derived from an EMBL/GenBank/DDBJ whole genome shotgun (WGS) entry which is preliminary data.</text>
</comment>
<keyword evidence="2" id="KW-0732">Signal</keyword>
<evidence type="ECO:0000256" key="2">
    <source>
        <dbReference type="SAM" id="SignalP"/>
    </source>
</evidence>
<dbReference type="Proteomes" id="UP000253934">
    <property type="component" value="Unassembled WGS sequence"/>
</dbReference>
<accession>A0A369KKT0</accession>